<organism evidence="3 4">
    <name type="scientific">Aeribacillus pallidus</name>
    <dbReference type="NCBI Taxonomy" id="33936"/>
    <lineage>
        <taxon>Bacteria</taxon>
        <taxon>Bacillati</taxon>
        <taxon>Bacillota</taxon>
        <taxon>Bacilli</taxon>
        <taxon>Bacillales</taxon>
        <taxon>Bacillaceae</taxon>
        <taxon>Aeribacillus</taxon>
    </lineage>
</organism>
<evidence type="ECO:0000259" key="2">
    <source>
        <dbReference type="SMART" id="SM00228"/>
    </source>
</evidence>
<dbReference type="SUPFAM" id="SSF50156">
    <property type="entry name" value="PDZ domain-like"/>
    <property type="match status" value="1"/>
</dbReference>
<proteinExistence type="predicted"/>
<keyword evidence="4" id="KW-1185">Reference proteome</keyword>
<feature type="transmembrane region" description="Helical" evidence="1">
    <location>
        <begin position="212"/>
        <end position="235"/>
    </location>
</feature>
<dbReference type="AlphaFoldDB" id="A0A165WKK2"/>
<accession>A0A165WKK2</accession>
<dbReference type="EMBL" id="LWBR01000065">
    <property type="protein sequence ID" value="KZN95064.1"/>
    <property type="molecule type" value="Genomic_DNA"/>
</dbReference>
<comment type="caution">
    <text evidence="3">The sequence shown here is derived from an EMBL/GenBank/DDBJ whole genome shotgun (WGS) entry which is preliminary data.</text>
</comment>
<dbReference type="Gene3D" id="2.30.42.10">
    <property type="match status" value="1"/>
</dbReference>
<evidence type="ECO:0000313" key="4">
    <source>
        <dbReference type="Proteomes" id="UP000076476"/>
    </source>
</evidence>
<dbReference type="Pfam" id="PF17820">
    <property type="entry name" value="PDZ_6"/>
    <property type="match status" value="1"/>
</dbReference>
<feature type="transmembrane region" description="Helical" evidence="1">
    <location>
        <begin position="109"/>
        <end position="127"/>
    </location>
</feature>
<keyword evidence="1" id="KW-0472">Membrane</keyword>
<keyword evidence="1" id="KW-0812">Transmembrane</keyword>
<feature type="transmembrane region" description="Helical" evidence="1">
    <location>
        <begin position="147"/>
        <end position="167"/>
    </location>
</feature>
<feature type="transmembrane region" description="Helical" evidence="1">
    <location>
        <begin position="256"/>
        <end position="284"/>
    </location>
</feature>
<feature type="domain" description="PDZ" evidence="2">
    <location>
        <begin position="300"/>
        <end position="366"/>
    </location>
</feature>
<sequence>MGRLVGQWLLELLFSIGRFFLHPLLYFFLIFSFLNGYWRVRRERKSFHVRVYDVFDDIRFTYTKGIIAGLILSVLFMLLGLWIPFGTLVLLTIWLLAVSLTFQPRFLSSTISLGGTIFLTALLNGVADQSPWIDEFFVSLDKTNYSVLSLFLSFLLICEGILIYRTAHYHTSPFIIKSKRGMPIGNHVANRTWMIPLMLLVPGGSLESPFSWWPIISLNGEPFMLVMIPYFVGFYQRIQGSLPKESIQVTGRRISILGIISLVVAAASLWAPFLSFVAAALALIGKGLITVKQRMNDNSAAFYFSKQDYGLVVLGTLPQSPGEKMGIKAGEVITKVNGKNVKTTYEFYEALQISRTHCKLEVLGHNKEIRFVQRALYEGEHHELGLLFVQDEKWKSEAS</sequence>
<dbReference type="Proteomes" id="UP000076476">
    <property type="component" value="Unassembled WGS sequence"/>
</dbReference>
<evidence type="ECO:0000313" key="3">
    <source>
        <dbReference type="EMBL" id="KZN95064.1"/>
    </source>
</evidence>
<feature type="transmembrane region" description="Helical" evidence="1">
    <location>
        <begin position="61"/>
        <end position="79"/>
    </location>
</feature>
<dbReference type="STRING" id="33936.AZI98_15665"/>
<dbReference type="GO" id="GO:0051301">
    <property type="term" value="P:cell division"/>
    <property type="evidence" value="ECO:0007669"/>
    <property type="project" value="UniProtKB-KW"/>
</dbReference>
<dbReference type="OrthoDB" id="198399at2"/>
<protein>
    <submittedName>
        <fullName evidence="3">Cell division protein</fullName>
    </submittedName>
</protein>
<reference evidence="3 4" key="1">
    <citation type="submission" date="2016-04" db="EMBL/GenBank/DDBJ databases">
        <title>Draft genome sequence of Aeribacillus pallidus 8m3 from petroleum reservoir.</title>
        <authorList>
            <person name="Poltaraus A.B."/>
            <person name="Nazina T.N."/>
            <person name="Tourova T.P."/>
            <person name="Malakho S.M."/>
            <person name="Korshunova A.V."/>
            <person name="Sokolova D.S."/>
        </authorList>
    </citation>
    <scope>NUCLEOTIDE SEQUENCE [LARGE SCALE GENOMIC DNA]</scope>
    <source>
        <strain evidence="3 4">8m3</strain>
    </source>
</reference>
<gene>
    <name evidence="3" type="ORF">AZI98_15665</name>
</gene>
<feature type="transmembrane region" description="Helical" evidence="1">
    <location>
        <begin position="20"/>
        <end position="40"/>
    </location>
</feature>
<dbReference type="InterPro" id="IPR001478">
    <property type="entry name" value="PDZ"/>
</dbReference>
<name>A0A165WKK2_9BACI</name>
<evidence type="ECO:0000256" key="1">
    <source>
        <dbReference type="SAM" id="Phobius"/>
    </source>
</evidence>
<dbReference type="InterPro" id="IPR036034">
    <property type="entry name" value="PDZ_sf"/>
</dbReference>
<keyword evidence="3" id="KW-0131">Cell cycle</keyword>
<dbReference type="InterPro" id="IPR041489">
    <property type="entry name" value="PDZ_6"/>
</dbReference>
<keyword evidence="1" id="KW-1133">Transmembrane helix</keyword>
<keyword evidence="3" id="KW-0132">Cell division</keyword>
<dbReference type="SMART" id="SM00228">
    <property type="entry name" value="PDZ"/>
    <property type="match status" value="1"/>
</dbReference>